<keyword evidence="10" id="KW-1185">Reference proteome</keyword>
<feature type="region of interest" description="Disordered" evidence="7">
    <location>
        <begin position="657"/>
        <end position="743"/>
    </location>
</feature>
<evidence type="ECO:0000313" key="9">
    <source>
        <dbReference type="EMBL" id="PZX12492.1"/>
    </source>
</evidence>
<evidence type="ECO:0000256" key="4">
    <source>
        <dbReference type="ARBA" id="ARBA00022692"/>
    </source>
</evidence>
<dbReference type="SUPFAM" id="SSF52540">
    <property type="entry name" value="P-loop containing nucleoside triphosphate hydrolases"/>
    <property type="match status" value="1"/>
</dbReference>
<sequence length="743" mass="81055">MLQSMDSAWRFPIAATVGLAAGTYIGAVLATLYAIFVFGDGVNTWNVLEPWFLRYSPARIAANPDVRYTIWLITAFPAVVLAGVGINSVQRGRLSSYDDSHFQTRTELKRNKMTAPVERPGFVYAKMTKPQRPGPFVSAEPNRFPHAIMIGPTGRGKGVGFVSPNLLKFGGSAIVLDQKGENFENTAIHRERGLGNRIWYFSPFDYVMPEGADDTTPVYTRTHRFNPLARIAALPSWEQQYTAINAMADLFLIVESVNAQSFFQAGRSLFVGACLYAIEKGRPTIGEALRLMTGGGSKKDSYVAIAESTSNPTVAEIFLTMADETDKILDSYVSVIRGAGLELWLDPAVDRATSESDFDFSTFRSEPQSLYIVVQPEHLKTLAPLIRLLFADAIASLQRKLPGPDEPHPVMFLMDEFDQLGRQPMVLNSIKTIRQYGGRFFIITQSIPGLESIYGETDRRALLAGAGVQIYMTPQDDRTAQVLSDALGKRTTVSTTRSQSVIRKFDESGNVSRRSEERPLISPAEILRFPLDRVLVLPEGQYPILAHHIRYFEDHHFECIYAARAGHDLPYPPLTEPTKRAKKIVAVAPAETKPLTQEQMVSGLAEQQSGYAGLAGQAEQKQRPTPSASAGRAAPAKRDGAHTAKKIAAEFGDFAHDAEESGTPNTSGASRSTPTVGQGRRAPLKRADAPSAATIAATFEAEGQRGSSRDTLNDSRSADGATGGEPARPAGTRSRPKRIAGSS</sequence>
<accession>A0A2W7NMJ3</accession>
<feature type="compositionally biased region" description="Basic and acidic residues" evidence="7">
    <location>
        <begin position="707"/>
        <end position="717"/>
    </location>
</feature>
<dbReference type="InterPro" id="IPR027417">
    <property type="entry name" value="P-loop_NTPase"/>
</dbReference>
<evidence type="ECO:0000313" key="10">
    <source>
        <dbReference type="Proteomes" id="UP000248916"/>
    </source>
</evidence>
<dbReference type="CDD" id="cd01127">
    <property type="entry name" value="TrwB_TraG_TraD_VirD4"/>
    <property type="match status" value="2"/>
</dbReference>
<keyword evidence="6 8" id="KW-0472">Membrane</keyword>
<comment type="similarity">
    <text evidence="2">Belongs to the VirD4/TraG family.</text>
</comment>
<feature type="compositionally biased region" description="Basic residues" evidence="7">
    <location>
        <begin position="734"/>
        <end position="743"/>
    </location>
</feature>
<comment type="caution">
    <text evidence="9">The sequence shown here is derived from an EMBL/GenBank/DDBJ whole genome shotgun (WGS) entry which is preliminary data.</text>
</comment>
<evidence type="ECO:0000256" key="6">
    <source>
        <dbReference type="ARBA" id="ARBA00023136"/>
    </source>
</evidence>
<evidence type="ECO:0000256" key="5">
    <source>
        <dbReference type="ARBA" id="ARBA00022989"/>
    </source>
</evidence>
<organism evidence="9 10">
    <name type="scientific">Palleronia aestuarii</name>
    <dbReference type="NCBI Taxonomy" id="568105"/>
    <lineage>
        <taxon>Bacteria</taxon>
        <taxon>Pseudomonadati</taxon>
        <taxon>Pseudomonadota</taxon>
        <taxon>Alphaproteobacteria</taxon>
        <taxon>Rhodobacterales</taxon>
        <taxon>Roseobacteraceae</taxon>
        <taxon>Palleronia</taxon>
    </lineage>
</organism>
<dbReference type="PANTHER" id="PTHR37937:SF1">
    <property type="entry name" value="CONJUGATIVE TRANSFER: DNA TRANSPORT"/>
    <property type="match status" value="1"/>
</dbReference>
<dbReference type="Proteomes" id="UP000248916">
    <property type="component" value="Unassembled WGS sequence"/>
</dbReference>
<dbReference type="EMBL" id="QKZL01000023">
    <property type="protein sequence ID" value="PZX12492.1"/>
    <property type="molecule type" value="Genomic_DNA"/>
</dbReference>
<evidence type="ECO:0000256" key="2">
    <source>
        <dbReference type="ARBA" id="ARBA00008806"/>
    </source>
</evidence>
<feature type="region of interest" description="Disordered" evidence="7">
    <location>
        <begin position="611"/>
        <end position="643"/>
    </location>
</feature>
<dbReference type="GO" id="GO:0005886">
    <property type="term" value="C:plasma membrane"/>
    <property type="evidence" value="ECO:0007669"/>
    <property type="project" value="UniProtKB-SubCell"/>
</dbReference>
<dbReference type="OrthoDB" id="9759295at2"/>
<feature type="transmembrane region" description="Helical" evidence="8">
    <location>
        <begin position="68"/>
        <end position="86"/>
    </location>
</feature>
<keyword evidence="4 8" id="KW-0812">Transmembrane</keyword>
<feature type="compositionally biased region" description="Polar residues" evidence="7">
    <location>
        <begin position="662"/>
        <end position="676"/>
    </location>
</feature>
<name>A0A2W7NMJ3_9RHOB</name>
<dbReference type="RefSeq" id="WP_111538635.1">
    <property type="nucleotide sequence ID" value="NZ_QKZL01000023.1"/>
</dbReference>
<dbReference type="Gene3D" id="3.40.50.300">
    <property type="entry name" value="P-loop containing nucleotide triphosphate hydrolases"/>
    <property type="match status" value="1"/>
</dbReference>
<dbReference type="Pfam" id="PF02534">
    <property type="entry name" value="T4SS-DNA_transf"/>
    <property type="match status" value="1"/>
</dbReference>
<evidence type="ECO:0000256" key="7">
    <source>
        <dbReference type="SAM" id="MobiDB-lite"/>
    </source>
</evidence>
<keyword evidence="3" id="KW-1003">Cell membrane</keyword>
<dbReference type="PANTHER" id="PTHR37937">
    <property type="entry name" value="CONJUGATIVE TRANSFER: DNA TRANSPORT"/>
    <property type="match status" value="1"/>
</dbReference>
<dbReference type="InterPro" id="IPR003688">
    <property type="entry name" value="TraG/VirD4"/>
</dbReference>
<evidence type="ECO:0000256" key="1">
    <source>
        <dbReference type="ARBA" id="ARBA00004651"/>
    </source>
</evidence>
<dbReference type="AlphaFoldDB" id="A0A2W7NMJ3"/>
<gene>
    <name evidence="9" type="ORF">LX81_03596</name>
</gene>
<feature type="compositionally biased region" description="Low complexity" evidence="7">
    <location>
        <begin position="689"/>
        <end position="701"/>
    </location>
</feature>
<comment type="subcellular location">
    <subcellularLocation>
        <location evidence="1">Cell membrane</location>
        <topology evidence="1">Multi-pass membrane protein</topology>
    </subcellularLocation>
</comment>
<proteinExistence type="inferred from homology"/>
<protein>
    <submittedName>
        <fullName evidence="9">Type IV secretion system protein VirD4</fullName>
    </submittedName>
</protein>
<keyword evidence="5 8" id="KW-1133">Transmembrane helix</keyword>
<evidence type="ECO:0000256" key="3">
    <source>
        <dbReference type="ARBA" id="ARBA00022475"/>
    </source>
</evidence>
<evidence type="ECO:0000256" key="8">
    <source>
        <dbReference type="SAM" id="Phobius"/>
    </source>
</evidence>
<feature type="transmembrane region" description="Helical" evidence="8">
    <location>
        <begin position="12"/>
        <end position="36"/>
    </location>
</feature>
<reference evidence="9 10" key="1">
    <citation type="submission" date="2018-06" db="EMBL/GenBank/DDBJ databases">
        <title>Genomic Encyclopedia of Archaeal and Bacterial Type Strains, Phase II (KMG-II): from individual species to whole genera.</title>
        <authorList>
            <person name="Goeker M."/>
        </authorList>
    </citation>
    <scope>NUCLEOTIDE SEQUENCE [LARGE SCALE GENOMIC DNA]</scope>
    <source>
        <strain evidence="9 10">DSM 22009</strain>
    </source>
</reference>
<dbReference type="InterPro" id="IPR051539">
    <property type="entry name" value="T4SS-coupling_protein"/>
</dbReference>